<proteinExistence type="predicted"/>
<organism evidence="4 6">
    <name type="scientific">Capsicum annuum</name>
    <name type="common">Capsicum pepper</name>
    <dbReference type="NCBI Taxonomy" id="4072"/>
    <lineage>
        <taxon>Eukaryota</taxon>
        <taxon>Viridiplantae</taxon>
        <taxon>Streptophyta</taxon>
        <taxon>Embryophyta</taxon>
        <taxon>Tracheophyta</taxon>
        <taxon>Spermatophyta</taxon>
        <taxon>Magnoliopsida</taxon>
        <taxon>eudicotyledons</taxon>
        <taxon>Gunneridae</taxon>
        <taxon>Pentapetalae</taxon>
        <taxon>asterids</taxon>
        <taxon>lamiids</taxon>
        <taxon>Solanales</taxon>
        <taxon>Solanaceae</taxon>
        <taxon>Solanoideae</taxon>
        <taxon>Capsiceae</taxon>
        <taxon>Capsicum</taxon>
    </lineage>
</organism>
<feature type="domain" description="Ubiquitin-like" evidence="3">
    <location>
        <begin position="245"/>
        <end position="305"/>
    </location>
</feature>
<dbReference type="Proteomes" id="UP000222542">
    <property type="component" value="Unassembled WGS sequence"/>
</dbReference>
<comment type="caution">
    <text evidence="4">The sequence shown here is derived from an EMBL/GenBank/DDBJ whole genome shotgun (WGS) entry which is preliminary data.</text>
</comment>
<dbReference type="SUPFAM" id="SSF54236">
    <property type="entry name" value="Ubiquitin-like"/>
    <property type="match status" value="4"/>
</dbReference>
<evidence type="ECO:0000256" key="1">
    <source>
        <dbReference type="ARBA" id="ARBA00022499"/>
    </source>
</evidence>
<dbReference type="EMBL" id="AYRZ02000004">
    <property type="protein sequence ID" value="PHT82658.1"/>
    <property type="molecule type" value="Genomic_DNA"/>
</dbReference>
<dbReference type="CDD" id="cd17039">
    <property type="entry name" value="Ubl_ubiquitin_like"/>
    <property type="match status" value="2"/>
</dbReference>
<keyword evidence="1" id="KW-1017">Isopeptide bond</keyword>
<dbReference type="GO" id="GO:0019941">
    <property type="term" value="P:modification-dependent protein catabolic process"/>
    <property type="evidence" value="ECO:0000318"/>
    <property type="project" value="GO_Central"/>
</dbReference>
<dbReference type="PRINTS" id="PR00348">
    <property type="entry name" value="UBIQUITIN"/>
</dbReference>
<sequence length="318" mass="36353">MASSSKRKRIADEAKKEEEMTIYLKVIKTVALKVKESDSIGNVKALLHDKEGIPECLQQLVSKGVELRDEQKLVDCHIIKNSTLDAYVEDSVPKMLLVKRPFPEGTVTVYSRINDTIRDIKSRIGAKEKINMDTFSLFHENNFLEDDKTVGFYNIDSGSTIDMVFNPIHKLFISVVMPKPEIVKIEIYFASTVSGIKKIIESKVGCSMDDMDLYLGNQRLEDSKKLLDQCNIEVDTIFQVKRKKIQILIKKWSGESIMLYVDRYELVENVKVMLVEKVGIPVDKQKLSYQGKLLDDSRDLASYNIGWHSIVYSGCYLH</sequence>
<dbReference type="GO" id="GO:0031625">
    <property type="term" value="F:ubiquitin protein ligase binding"/>
    <property type="evidence" value="ECO:0000318"/>
    <property type="project" value="GO_Central"/>
</dbReference>
<dbReference type="Gramene" id="PHT60917">
    <property type="protein sequence ID" value="PHT60917"/>
    <property type="gene ID" value="T459_35233"/>
</dbReference>
<accession>A0A1U8FHD2</accession>
<evidence type="ECO:0000313" key="6">
    <source>
        <dbReference type="Proteomes" id="UP000222542"/>
    </source>
</evidence>
<dbReference type="PANTHER" id="PTHR10666">
    <property type="entry name" value="UBIQUITIN"/>
    <property type="match status" value="1"/>
</dbReference>
<reference evidence="4" key="1">
    <citation type="journal article" date="2014" name="Nat. Genet.">
        <title>Genome sequence of the hot pepper provides insights into the evolution of pungency in Capsicum species.</title>
        <authorList>
            <person name="Kim S."/>
            <person name="Park M."/>
            <person name="Yeom S.I."/>
            <person name="Kim Y.M."/>
            <person name="Lee J.M."/>
            <person name="Lee H.A."/>
            <person name="Seo E."/>
            <person name="Choi J."/>
            <person name="Cheong K."/>
            <person name="Kim K.T."/>
            <person name="Jung K."/>
            <person name="Lee G.W."/>
            <person name="Oh S.K."/>
            <person name="Bae C."/>
            <person name="Kim S.B."/>
            <person name="Lee H.Y."/>
            <person name="Kim S.Y."/>
            <person name="Kim M.S."/>
            <person name="Kang B.C."/>
            <person name="Jo Y.D."/>
            <person name="Yang H.B."/>
            <person name="Jeong H.J."/>
            <person name="Kang W.H."/>
            <person name="Kwon J.K."/>
            <person name="Shin C."/>
            <person name="Lim J.Y."/>
            <person name="Park J.H."/>
            <person name="Huh J.H."/>
            <person name="Kim J.S."/>
            <person name="Kim B.D."/>
            <person name="Cohen O."/>
            <person name="Paran I."/>
            <person name="Suh M.C."/>
            <person name="Lee S.B."/>
            <person name="Kim Y.K."/>
            <person name="Shin Y."/>
            <person name="Noh S.J."/>
            <person name="Park J."/>
            <person name="Seo Y.S."/>
            <person name="Kwon S.Y."/>
            <person name="Kim H.A."/>
            <person name="Park J.M."/>
            <person name="Kim H.J."/>
            <person name="Choi S.B."/>
            <person name="Bosland P.W."/>
            <person name="Reeves G."/>
            <person name="Jo S.H."/>
            <person name="Lee B.W."/>
            <person name="Cho H.T."/>
            <person name="Choi H.S."/>
            <person name="Lee M.S."/>
            <person name="Yu Y."/>
            <person name="Do Choi Y."/>
            <person name="Park B.S."/>
            <person name="van Deynze A."/>
            <person name="Ashrafi H."/>
            <person name="Hill T."/>
            <person name="Kim W.T."/>
            <person name="Pai H.S."/>
            <person name="Ahn H.K."/>
            <person name="Yeam I."/>
            <person name="Giovannoni J.J."/>
            <person name="Rose J.K."/>
            <person name="Sorensen I."/>
            <person name="Lee S.J."/>
            <person name="Kim R.W."/>
            <person name="Choi I.Y."/>
            <person name="Choi B.S."/>
            <person name="Lim J.S."/>
            <person name="Lee Y.H."/>
            <person name="Choi D."/>
        </authorList>
    </citation>
    <scope>NUCLEOTIDE SEQUENCE [LARGE SCALE GENOMIC DNA]</scope>
</reference>
<dbReference type="STRING" id="4072.A0A1U8FHD2"/>
<name>A0A1U8FHD2_CAPAN</name>
<dbReference type="Pfam" id="PF00240">
    <property type="entry name" value="ubiquitin"/>
    <property type="match status" value="4"/>
</dbReference>
<dbReference type="PROSITE" id="PS50053">
    <property type="entry name" value="UBIQUITIN_2"/>
    <property type="match status" value="4"/>
</dbReference>
<dbReference type="AlphaFoldDB" id="A0A1U8FHD2"/>
<dbReference type="GO" id="GO:0005737">
    <property type="term" value="C:cytoplasm"/>
    <property type="evidence" value="ECO:0000318"/>
    <property type="project" value="GO_Central"/>
</dbReference>
<protein>
    <recommendedName>
        <fullName evidence="3">Ubiquitin-like domain-containing protein</fullName>
    </recommendedName>
</protein>
<evidence type="ECO:0000313" key="5">
    <source>
        <dbReference type="EMBL" id="PHT82658.1"/>
    </source>
</evidence>
<dbReference type="Gramene" id="PHT82658">
    <property type="protein sequence ID" value="PHT82658"/>
    <property type="gene ID" value="T459_11101"/>
</dbReference>
<gene>
    <name evidence="5" type="ORF">T459_11101</name>
    <name evidence="4" type="ORF">T459_35233</name>
</gene>
<dbReference type="GO" id="GO:0016567">
    <property type="term" value="P:protein ubiquitination"/>
    <property type="evidence" value="ECO:0000318"/>
    <property type="project" value="GO_Central"/>
</dbReference>
<dbReference type="GO" id="GO:0031386">
    <property type="term" value="F:protein tag activity"/>
    <property type="evidence" value="ECO:0000318"/>
    <property type="project" value="GO_Central"/>
</dbReference>
<dbReference type="SMART" id="SM00213">
    <property type="entry name" value="UBQ"/>
    <property type="match status" value="4"/>
</dbReference>
<dbReference type="Gene3D" id="3.10.20.90">
    <property type="entry name" value="Phosphatidylinositol 3-kinase Catalytic Subunit, Chain A, domain 1"/>
    <property type="match status" value="4"/>
</dbReference>
<dbReference type="InterPro" id="IPR000626">
    <property type="entry name" value="Ubiquitin-like_dom"/>
</dbReference>
<feature type="domain" description="Ubiquitin-like" evidence="3">
    <location>
        <begin position="94"/>
        <end position="164"/>
    </location>
</feature>
<dbReference type="InterPro" id="IPR019956">
    <property type="entry name" value="Ubiquitin_dom"/>
</dbReference>
<dbReference type="EMBL" id="AYRZ02000499">
    <property type="protein sequence ID" value="PHT60917.1"/>
    <property type="molecule type" value="Genomic_DNA"/>
</dbReference>
<feature type="domain" description="Ubiquitin-like" evidence="3">
    <location>
        <begin position="20"/>
        <end position="89"/>
    </location>
</feature>
<dbReference type="SMR" id="A0A1U8FHD2"/>
<evidence type="ECO:0000313" key="4">
    <source>
        <dbReference type="EMBL" id="PHT60917.1"/>
    </source>
</evidence>
<feature type="domain" description="Ubiquitin-like" evidence="3">
    <location>
        <begin position="171"/>
        <end position="233"/>
    </location>
</feature>
<dbReference type="GO" id="GO:0003729">
    <property type="term" value="F:mRNA binding"/>
    <property type="evidence" value="ECO:0007669"/>
    <property type="project" value="UniProtKB-ARBA"/>
</dbReference>
<dbReference type="InterPro" id="IPR050158">
    <property type="entry name" value="Ubiquitin_ubiquitin-like"/>
</dbReference>
<evidence type="ECO:0000256" key="2">
    <source>
        <dbReference type="ARBA" id="ARBA00022843"/>
    </source>
</evidence>
<reference evidence="4 6" key="2">
    <citation type="journal article" date="2017" name="Genome Biol.">
        <title>New reference genome sequences of hot pepper reveal the massive evolution of plant disease-resistance genes by retroduplication.</title>
        <authorList>
            <person name="Kim S."/>
            <person name="Park J."/>
            <person name="Yeom S.I."/>
            <person name="Kim Y.M."/>
            <person name="Seo E."/>
            <person name="Kim K.T."/>
            <person name="Kim M.S."/>
            <person name="Lee J.M."/>
            <person name="Cheong K."/>
            <person name="Shin H.S."/>
            <person name="Kim S.B."/>
            <person name="Han K."/>
            <person name="Lee J."/>
            <person name="Park M."/>
            <person name="Lee H.A."/>
            <person name="Lee H.Y."/>
            <person name="Lee Y."/>
            <person name="Oh S."/>
            <person name="Lee J.H."/>
            <person name="Choi E."/>
            <person name="Choi E."/>
            <person name="Lee S.E."/>
            <person name="Jeon J."/>
            <person name="Kim H."/>
            <person name="Choi G."/>
            <person name="Song H."/>
            <person name="Lee J."/>
            <person name="Lee S.C."/>
            <person name="Kwon J.K."/>
            <person name="Lee H.Y."/>
            <person name="Koo N."/>
            <person name="Hong Y."/>
            <person name="Kim R.W."/>
            <person name="Kang W.H."/>
            <person name="Huh J.H."/>
            <person name="Kang B.C."/>
            <person name="Yang T.J."/>
            <person name="Lee Y.H."/>
            <person name="Bennetzen J.L."/>
            <person name="Choi D."/>
        </authorList>
    </citation>
    <scope>NUCLEOTIDE SEQUENCE [LARGE SCALE GENOMIC DNA]</scope>
    <source>
        <strain evidence="6">cv. CM334</strain>
    </source>
</reference>
<keyword evidence="2" id="KW-0832">Ubl conjugation</keyword>
<dbReference type="GO" id="GO:0005634">
    <property type="term" value="C:nucleus"/>
    <property type="evidence" value="ECO:0000318"/>
    <property type="project" value="GO_Central"/>
</dbReference>
<evidence type="ECO:0000259" key="3">
    <source>
        <dbReference type="PROSITE" id="PS50053"/>
    </source>
</evidence>
<keyword evidence="6" id="KW-1185">Reference proteome</keyword>
<dbReference type="InterPro" id="IPR029071">
    <property type="entry name" value="Ubiquitin-like_domsf"/>
</dbReference>